<dbReference type="OrthoDB" id="8410370at2"/>
<accession>A0A318T5F2</accession>
<keyword evidence="2" id="KW-1185">Reference proteome</keyword>
<proteinExistence type="predicted"/>
<evidence type="ECO:0000313" key="1">
    <source>
        <dbReference type="EMBL" id="PYE87502.1"/>
    </source>
</evidence>
<dbReference type="EMBL" id="QJTF01000012">
    <property type="protein sequence ID" value="PYE87502.1"/>
    <property type="molecule type" value="Genomic_DNA"/>
</dbReference>
<evidence type="ECO:0000313" key="2">
    <source>
        <dbReference type="Proteomes" id="UP000247454"/>
    </source>
</evidence>
<sequence>MPEELTGVRAKLKAHKEASAGSRTVKLDESGIECTVLNFINHGAWMRAHRTAKGDNPKAQASFVAEVVRFEGEKLTLTDLTELVPAGDMLQLIGEVFGGKDGGDSEGEPGKALN</sequence>
<dbReference type="AlphaFoldDB" id="A0A318T5F2"/>
<protein>
    <submittedName>
        <fullName evidence="1">Uncharacterized protein</fullName>
    </submittedName>
</protein>
<gene>
    <name evidence="1" type="ORF">C7477_1123</name>
</gene>
<comment type="caution">
    <text evidence="1">The sequence shown here is derived from an EMBL/GenBank/DDBJ whole genome shotgun (WGS) entry which is preliminary data.</text>
</comment>
<dbReference type="Proteomes" id="UP000247454">
    <property type="component" value="Unassembled WGS sequence"/>
</dbReference>
<dbReference type="RefSeq" id="WP_110752040.1">
    <property type="nucleotide sequence ID" value="NZ_QJTF01000012.1"/>
</dbReference>
<organism evidence="1 2">
    <name type="scientific">Phyllobacterium leguminum</name>
    <dbReference type="NCBI Taxonomy" id="314237"/>
    <lineage>
        <taxon>Bacteria</taxon>
        <taxon>Pseudomonadati</taxon>
        <taxon>Pseudomonadota</taxon>
        <taxon>Alphaproteobacteria</taxon>
        <taxon>Hyphomicrobiales</taxon>
        <taxon>Phyllobacteriaceae</taxon>
        <taxon>Phyllobacterium</taxon>
    </lineage>
</organism>
<name>A0A318T5F2_9HYPH</name>
<reference evidence="1 2" key="1">
    <citation type="submission" date="2018-06" db="EMBL/GenBank/DDBJ databases">
        <title>Genomic Encyclopedia of Type Strains, Phase III (KMG-III): the genomes of soil and plant-associated and newly described type strains.</title>
        <authorList>
            <person name="Whitman W."/>
        </authorList>
    </citation>
    <scope>NUCLEOTIDE SEQUENCE [LARGE SCALE GENOMIC DNA]</scope>
    <source>
        <strain evidence="1 2">ORS 1419</strain>
    </source>
</reference>